<accession>A0A9W4T2F1</accession>
<evidence type="ECO:0000313" key="2">
    <source>
        <dbReference type="Proteomes" id="UP001153678"/>
    </source>
</evidence>
<dbReference type="EMBL" id="CAMKVN010005741">
    <property type="protein sequence ID" value="CAI2189302.1"/>
    <property type="molecule type" value="Genomic_DNA"/>
</dbReference>
<feature type="non-terminal residue" evidence="1">
    <location>
        <position position="171"/>
    </location>
</feature>
<dbReference type="Proteomes" id="UP001153678">
    <property type="component" value="Unassembled WGS sequence"/>
</dbReference>
<organism evidence="1 2">
    <name type="scientific">Funneliformis geosporum</name>
    <dbReference type="NCBI Taxonomy" id="1117311"/>
    <lineage>
        <taxon>Eukaryota</taxon>
        <taxon>Fungi</taxon>
        <taxon>Fungi incertae sedis</taxon>
        <taxon>Mucoromycota</taxon>
        <taxon>Glomeromycotina</taxon>
        <taxon>Glomeromycetes</taxon>
        <taxon>Glomerales</taxon>
        <taxon>Glomeraceae</taxon>
        <taxon>Funneliformis</taxon>
    </lineage>
</organism>
<proteinExistence type="predicted"/>
<gene>
    <name evidence="1" type="ORF">FWILDA_LOCUS14012</name>
</gene>
<reference evidence="1" key="1">
    <citation type="submission" date="2022-08" db="EMBL/GenBank/DDBJ databases">
        <authorList>
            <person name="Kallberg Y."/>
            <person name="Tangrot J."/>
            <person name="Rosling A."/>
        </authorList>
    </citation>
    <scope>NUCLEOTIDE SEQUENCE</scope>
    <source>
        <strain evidence="1">Wild A</strain>
    </source>
</reference>
<evidence type="ECO:0000313" key="1">
    <source>
        <dbReference type="EMBL" id="CAI2189302.1"/>
    </source>
</evidence>
<protein>
    <submittedName>
        <fullName evidence="1">8398_t:CDS:1</fullName>
    </submittedName>
</protein>
<name>A0A9W4T2F1_9GLOM</name>
<comment type="caution">
    <text evidence="1">The sequence shown here is derived from an EMBL/GenBank/DDBJ whole genome shotgun (WGS) entry which is preliminary data.</text>
</comment>
<dbReference type="OrthoDB" id="2499658at2759"/>
<dbReference type="AlphaFoldDB" id="A0A9W4T2F1"/>
<sequence length="171" mass="19941">MKKEILSALKDINLLRKNSQMYLTEELNKVEKEIELQLDEQLEENYAGPSNTKFSSHDYVRKNAEGNLKLYNASMKEIMTRSFKINTYNIGELVKIKIPKEDRGKTDRTHLPCKTLNSSENDKEAIRLQSTIQNESQIHLQVVENGFEVTCKCPKTTRDTLRYICKKLNRK</sequence>
<keyword evidence="2" id="KW-1185">Reference proteome</keyword>